<evidence type="ECO:0000313" key="3">
    <source>
        <dbReference type="EMBL" id="PBK03308.1"/>
    </source>
</evidence>
<name>A0A2A3MES7_9PSED</name>
<accession>A0A2A3MES7</accession>
<comment type="caution">
    <text evidence="3">The sequence shown here is derived from an EMBL/GenBank/DDBJ whole genome shotgun (WGS) entry which is preliminary data.</text>
</comment>
<evidence type="ECO:0000313" key="4">
    <source>
        <dbReference type="Proteomes" id="UP000242313"/>
    </source>
</evidence>
<dbReference type="PANTHER" id="PTHR30273">
    <property type="entry name" value="PERIPLASMIC SIGNAL SENSOR AND SIGMA FACTOR ACTIVATOR FECR-RELATED"/>
    <property type="match status" value="1"/>
</dbReference>
<dbReference type="InterPro" id="IPR019546">
    <property type="entry name" value="TAT_signal_bac_arc"/>
</dbReference>
<dbReference type="AlphaFoldDB" id="A0A2A3MES7"/>
<keyword evidence="4" id="KW-1185">Reference proteome</keyword>
<organism evidence="3 4">
    <name type="scientific">Pseudomonas abyssi</name>
    <dbReference type="NCBI Taxonomy" id="170540"/>
    <lineage>
        <taxon>Bacteria</taxon>
        <taxon>Pseudomonadati</taxon>
        <taxon>Pseudomonadota</taxon>
        <taxon>Gammaproteobacteria</taxon>
        <taxon>Pseudomonadales</taxon>
        <taxon>Pseudomonadaceae</taxon>
        <taxon>Pseudomonas</taxon>
    </lineage>
</organism>
<dbReference type="Proteomes" id="UP000242313">
    <property type="component" value="Unassembled WGS sequence"/>
</dbReference>
<feature type="domain" description="FecR protein" evidence="2">
    <location>
        <begin position="113"/>
        <end position="210"/>
    </location>
</feature>
<dbReference type="Pfam" id="PF04773">
    <property type="entry name" value="FecR"/>
    <property type="match status" value="1"/>
</dbReference>
<dbReference type="GO" id="GO:0016989">
    <property type="term" value="F:sigma factor antagonist activity"/>
    <property type="evidence" value="ECO:0007669"/>
    <property type="project" value="TreeGrafter"/>
</dbReference>
<dbReference type="NCBIfam" id="TIGR01409">
    <property type="entry name" value="TAT_signal_seq"/>
    <property type="match status" value="1"/>
</dbReference>
<dbReference type="PROSITE" id="PS51318">
    <property type="entry name" value="TAT"/>
    <property type="match status" value="1"/>
</dbReference>
<dbReference type="EMBL" id="NTMR01000020">
    <property type="protein sequence ID" value="PBK03308.1"/>
    <property type="molecule type" value="Genomic_DNA"/>
</dbReference>
<dbReference type="PIRSF" id="PIRSF018266">
    <property type="entry name" value="FecR"/>
    <property type="match status" value="1"/>
</dbReference>
<gene>
    <name evidence="3" type="ORF">CNQ84_14970</name>
</gene>
<dbReference type="Gene3D" id="2.60.120.1440">
    <property type="match status" value="1"/>
</dbReference>
<dbReference type="InterPro" id="IPR012373">
    <property type="entry name" value="Ferrdict_sens_TM"/>
</dbReference>
<evidence type="ECO:0000259" key="2">
    <source>
        <dbReference type="Pfam" id="PF04773"/>
    </source>
</evidence>
<evidence type="ECO:0000256" key="1">
    <source>
        <dbReference type="ARBA" id="ARBA00022729"/>
    </source>
</evidence>
<protein>
    <recommendedName>
        <fullName evidence="2">FecR protein domain-containing protein</fullName>
    </recommendedName>
</protein>
<proteinExistence type="predicted"/>
<reference evidence="3 4" key="1">
    <citation type="submission" date="2017-09" db="EMBL/GenBank/DDBJ databases">
        <title>Pseudomonas abyssi sp. nov. isolated from Abyssopelagic Water.</title>
        <authorList>
            <person name="Wei Y."/>
        </authorList>
    </citation>
    <scope>NUCLEOTIDE SEQUENCE [LARGE SCALE GENOMIC DNA]</scope>
    <source>
        <strain evidence="3 4">MT5</strain>
    </source>
</reference>
<keyword evidence="1" id="KW-0732">Signal</keyword>
<sequence>MHTARLSQDVINQAVMHLLAYREATDPERYRATVIAQWCGSHPDNQRAWQRIDDISARLQPLRGQPVTALAQSLDAPGLSRRDLLRGGGALVLVAAVGSLAVQQRPWQRWQADARTGSAETVSLRLYNGTEVLLNARTTVRQDVYQGRLRLWLLEGEILLTSHRFAARDGNMMPLEVITREGIITPIGTRFSVQQQAGQTRVAVHEGEVKVGGAPVAFHLLAGEAAVLQADGYRLEPVVAGEDAWRHGLIVANRMPLGQFVARLNHYHAGLIQCTAAVAALEVSGTYPLDRLDEVLAALQATLSLDVKRIGRVWIRLSPRTASA</sequence>
<dbReference type="InterPro" id="IPR006860">
    <property type="entry name" value="FecR"/>
</dbReference>
<dbReference type="PANTHER" id="PTHR30273:SF2">
    <property type="entry name" value="PROTEIN FECR"/>
    <property type="match status" value="1"/>
</dbReference>
<dbReference type="RefSeq" id="WP_096005644.1">
    <property type="nucleotide sequence ID" value="NZ_NTMR01000020.1"/>
</dbReference>
<dbReference type="InterPro" id="IPR006311">
    <property type="entry name" value="TAT_signal"/>
</dbReference>